<accession>A0A9J6GT24</accession>
<dbReference type="InterPro" id="IPR013087">
    <property type="entry name" value="Znf_C2H2_type"/>
</dbReference>
<evidence type="ECO:0000259" key="2">
    <source>
        <dbReference type="PROSITE" id="PS00028"/>
    </source>
</evidence>
<gene>
    <name evidence="3" type="ORF">HPB48_011083</name>
</gene>
<dbReference type="AlphaFoldDB" id="A0A9J6GT24"/>
<dbReference type="SUPFAM" id="SSF57667">
    <property type="entry name" value="beta-beta-alpha zinc fingers"/>
    <property type="match status" value="1"/>
</dbReference>
<evidence type="ECO:0000256" key="1">
    <source>
        <dbReference type="SAM" id="MobiDB-lite"/>
    </source>
</evidence>
<evidence type="ECO:0000313" key="3">
    <source>
        <dbReference type="EMBL" id="KAH9377985.1"/>
    </source>
</evidence>
<protein>
    <recommendedName>
        <fullName evidence="2">C2H2-type domain-containing protein</fullName>
    </recommendedName>
</protein>
<organism evidence="3 4">
    <name type="scientific">Haemaphysalis longicornis</name>
    <name type="common">Bush tick</name>
    <dbReference type="NCBI Taxonomy" id="44386"/>
    <lineage>
        <taxon>Eukaryota</taxon>
        <taxon>Metazoa</taxon>
        <taxon>Ecdysozoa</taxon>
        <taxon>Arthropoda</taxon>
        <taxon>Chelicerata</taxon>
        <taxon>Arachnida</taxon>
        <taxon>Acari</taxon>
        <taxon>Parasitiformes</taxon>
        <taxon>Ixodida</taxon>
        <taxon>Ixodoidea</taxon>
        <taxon>Ixodidae</taxon>
        <taxon>Haemaphysalinae</taxon>
        <taxon>Haemaphysalis</taxon>
    </lineage>
</organism>
<dbReference type="PROSITE" id="PS00028">
    <property type="entry name" value="ZINC_FINGER_C2H2_1"/>
    <property type="match status" value="2"/>
</dbReference>
<feature type="compositionally biased region" description="Acidic residues" evidence="1">
    <location>
        <begin position="1"/>
        <end position="11"/>
    </location>
</feature>
<name>A0A9J6GT24_HAELO</name>
<keyword evidence="4" id="KW-1185">Reference proteome</keyword>
<dbReference type="PANTHER" id="PTHR21354">
    <property type="entry name" value="ZINC FINGER PROTEIN 511"/>
    <property type="match status" value="1"/>
</dbReference>
<dbReference type="EMBL" id="JABSTR010000008">
    <property type="protein sequence ID" value="KAH9377985.1"/>
    <property type="molecule type" value="Genomic_DNA"/>
</dbReference>
<dbReference type="SMART" id="SM00355">
    <property type="entry name" value="ZnF_C2H2"/>
    <property type="match status" value="3"/>
</dbReference>
<reference evidence="3 4" key="1">
    <citation type="journal article" date="2020" name="Cell">
        <title>Large-Scale Comparative Analyses of Tick Genomes Elucidate Their Genetic Diversity and Vector Capacities.</title>
        <authorList>
            <consortium name="Tick Genome and Microbiome Consortium (TIGMIC)"/>
            <person name="Jia N."/>
            <person name="Wang J."/>
            <person name="Shi W."/>
            <person name="Du L."/>
            <person name="Sun Y."/>
            <person name="Zhan W."/>
            <person name="Jiang J.F."/>
            <person name="Wang Q."/>
            <person name="Zhang B."/>
            <person name="Ji P."/>
            <person name="Bell-Sakyi L."/>
            <person name="Cui X.M."/>
            <person name="Yuan T.T."/>
            <person name="Jiang B.G."/>
            <person name="Yang W.F."/>
            <person name="Lam T.T."/>
            <person name="Chang Q.C."/>
            <person name="Ding S.J."/>
            <person name="Wang X.J."/>
            <person name="Zhu J.G."/>
            <person name="Ruan X.D."/>
            <person name="Zhao L."/>
            <person name="Wei J.T."/>
            <person name="Ye R.Z."/>
            <person name="Que T.C."/>
            <person name="Du C.H."/>
            <person name="Zhou Y.H."/>
            <person name="Cheng J.X."/>
            <person name="Dai P.F."/>
            <person name="Guo W.B."/>
            <person name="Han X.H."/>
            <person name="Huang E.J."/>
            <person name="Li L.F."/>
            <person name="Wei W."/>
            <person name="Gao Y.C."/>
            <person name="Liu J.Z."/>
            <person name="Shao H.Z."/>
            <person name="Wang X."/>
            <person name="Wang C.C."/>
            <person name="Yang T.C."/>
            <person name="Huo Q.B."/>
            <person name="Li W."/>
            <person name="Chen H.Y."/>
            <person name="Chen S.E."/>
            <person name="Zhou L.G."/>
            <person name="Ni X.B."/>
            <person name="Tian J.H."/>
            <person name="Sheng Y."/>
            <person name="Liu T."/>
            <person name="Pan Y.S."/>
            <person name="Xia L.Y."/>
            <person name="Li J."/>
            <person name="Zhao F."/>
            <person name="Cao W.C."/>
        </authorList>
    </citation>
    <scope>NUCLEOTIDE SEQUENCE [LARGE SCALE GENOMIC DNA]</scope>
    <source>
        <strain evidence="3">HaeL-2018</strain>
    </source>
</reference>
<dbReference type="OrthoDB" id="18440at2759"/>
<dbReference type="VEuPathDB" id="VectorBase:HLOH_065280"/>
<dbReference type="InterPro" id="IPR036236">
    <property type="entry name" value="Znf_C2H2_sf"/>
</dbReference>
<comment type="caution">
    <text evidence="3">The sequence shown here is derived from an EMBL/GenBank/DDBJ whole genome shotgun (WGS) entry which is preliminary data.</text>
</comment>
<evidence type="ECO:0000313" key="4">
    <source>
        <dbReference type="Proteomes" id="UP000821853"/>
    </source>
</evidence>
<dbReference type="InterPro" id="IPR039258">
    <property type="entry name" value="ZNF511"/>
</dbReference>
<feature type="domain" description="C2H2-type" evidence="2">
    <location>
        <begin position="93"/>
        <end position="114"/>
    </location>
</feature>
<feature type="region of interest" description="Disordered" evidence="1">
    <location>
        <begin position="1"/>
        <end position="20"/>
    </location>
</feature>
<proteinExistence type="predicted"/>
<sequence length="156" mass="17413">MTDDTVEEASDMDATTSGRSSALSSKQVRLLLAEGVDLCARLAHKKTTVLDADCDPDALERRHRGTLRCACPRDFDSALEFEAHYASRHRLACLECRAAFPTEHLLELHIAESHDPMFAARPSSAESPKYACVVEGCRQRFASWSDRKAHAWDVHK</sequence>
<dbReference type="PANTHER" id="PTHR21354:SF0">
    <property type="entry name" value="ZINC FINGER PROTEIN 511"/>
    <property type="match status" value="1"/>
</dbReference>
<feature type="domain" description="C2H2-type" evidence="2">
    <location>
        <begin position="132"/>
        <end position="155"/>
    </location>
</feature>
<dbReference type="Proteomes" id="UP000821853">
    <property type="component" value="Unassembled WGS sequence"/>
</dbReference>